<keyword evidence="8" id="KW-0902">Two-component regulatory system</keyword>
<evidence type="ECO:0000256" key="3">
    <source>
        <dbReference type="ARBA" id="ARBA00022553"/>
    </source>
</evidence>
<evidence type="ECO:0000313" key="12">
    <source>
        <dbReference type="Proteomes" id="UP000289857"/>
    </source>
</evidence>
<dbReference type="OrthoDB" id="9778366at2"/>
<evidence type="ECO:0000259" key="10">
    <source>
        <dbReference type="PROSITE" id="PS50109"/>
    </source>
</evidence>
<evidence type="ECO:0000256" key="1">
    <source>
        <dbReference type="ARBA" id="ARBA00000085"/>
    </source>
</evidence>
<keyword evidence="4" id="KW-0808">Transferase</keyword>
<keyword evidence="5" id="KW-0547">Nucleotide-binding</keyword>
<dbReference type="GO" id="GO:0000155">
    <property type="term" value="F:phosphorelay sensor kinase activity"/>
    <property type="evidence" value="ECO:0007669"/>
    <property type="project" value="InterPro"/>
</dbReference>
<protein>
    <recommendedName>
        <fullName evidence="2">histidine kinase</fullName>
        <ecNumber evidence="2">2.7.13.3</ecNumber>
    </recommendedName>
</protein>
<dbReference type="Gene3D" id="1.20.5.1930">
    <property type="match status" value="1"/>
</dbReference>
<dbReference type="CDD" id="cd16917">
    <property type="entry name" value="HATPase_UhpB-NarQ-NarX-like"/>
    <property type="match status" value="1"/>
</dbReference>
<keyword evidence="12" id="KW-1185">Reference proteome</keyword>
<dbReference type="EMBL" id="SBKN01000006">
    <property type="protein sequence ID" value="RXR21814.1"/>
    <property type="molecule type" value="Genomic_DNA"/>
</dbReference>
<organism evidence="11 12">
    <name type="scientific">Flavobacterium stagni</name>
    <dbReference type="NCBI Taxonomy" id="2506421"/>
    <lineage>
        <taxon>Bacteria</taxon>
        <taxon>Pseudomonadati</taxon>
        <taxon>Bacteroidota</taxon>
        <taxon>Flavobacteriia</taxon>
        <taxon>Flavobacteriales</taxon>
        <taxon>Flavobacteriaceae</taxon>
        <taxon>Flavobacterium</taxon>
    </lineage>
</organism>
<dbReference type="RefSeq" id="WP_129461788.1">
    <property type="nucleotide sequence ID" value="NZ_SBKN01000006.1"/>
</dbReference>
<dbReference type="Pfam" id="PF02518">
    <property type="entry name" value="HATPase_c"/>
    <property type="match status" value="1"/>
</dbReference>
<dbReference type="InterPro" id="IPR003594">
    <property type="entry name" value="HATPase_dom"/>
</dbReference>
<dbReference type="Proteomes" id="UP000289857">
    <property type="component" value="Unassembled WGS sequence"/>
</dbReference>
<dbReference type="PANTHER" id="PTHR24421:SF10">
    <property type="entry name" value="NITRATE_NITRITE SENSOR PROTEIN NARQ"/>
    <property type="match status" value="1"/>
</dbReference>
<dbReference type="GO" id="GO:0016020">
    <property type="term" value="C:membrane"/>
    <property type="evidence" value="ECO:0007669"/>
    <property type="project" value="InterPro"/>
</dbReference>
<comment type="caution">
    <text evidence="11">The sequence shown here is derived from an EMBL/GenBank/DDBJ whole genome shotgun (WGS) entry which is preliminary data.</text>
</comment>
<evidence type="ECO:0000256" key="5">
    <source>
        <dbReference type="ARBA" id="ARBA00022741"/>
    </source>
</evidence>
<dbReference type="AlphaFoldDB" id="A0A4Q1K6X5"/>
<keyword evidence="9" id="KW-0472">Membrane</keyword>
<dbReference type="InterPro" id="IPR050482">
    <property type="entry name" value="Sensor_HK_TwoCompSys"/>
</dbReference>
<comment type="catalytic activity">
    <reaction evidence="1">
        <text>ATP + protein L-histidine = ADP + protein N-phospho-L-histidine.</text>
        <dbReference type="EC" id="2.7.13.3"/>
    </reaction>
</comment>
<evidence type="ECO:0000256" key="8">
    <source>
        <dbReference type="ARBA" id="ARBA00023012"/>
    </source>
</evidence>
<sequence length="265" mass="30199">MPLGNEEIKIAQTIIAVALAFLSIALVMILFFYFSRKKIVQKEIEKRELEVNHQKELLHSVLVTQEAERKRIAQDLHDDISSKLNVVALHTHLLSTPDITDLERTEIMQQISDLTGKALENSRRIAHDLLPPVFERFGLHAGIEELVLEFNTSKTMQVTYTNSVKFDEAKNDKLLHVFRILQELLNNSLRHGKATQVQIIMTQQNDQIQLQYTDNGIGFEVHDSSKHRGLGLKNIESRVGILNGTFQVESQSGQGVQYNFNFSIV</sequence>
<dbReference type="GO" id="GO:0005524">
    <property type="term" value="F:ATP binding"/>
    <property type="evidence" value="ECO:0007669"/>
    <property type="project" value="UniProtKB-KW"/>
</dbReference>
<keyword evidence="6 11" id="KW-0418">Kinase</keyword>
<evidence type="ECO:0000256" key="2">
    <source>
        <dbReference type="ARBA" id="ARBA00012438"/>
    </source>
</evidence>
<keyword evidence="3" id="KW-0597">Phosphoprotein</keyword>
<dbReference type="PROSITE" id="PS50109">
    <property type="entry name" value="HIS_KIN"/>
    <property type="match status" value="1"/>
</dbReference>
<proteinExistence type="predicted"/>
<reference evidence="12" key="1">
    <citation type="submission" date="2019-01" db="EMBL/GenBank/DDBJ databases">
        <title>Cytophagaceae bacterium strain CAR-16.</title>
        <authorList>
            <person name="Chen W.-M."/>
        </authorList>
    </citation>
    <scope>NUCLEOTIDE SEQUENCE [LARGE SCALE GENOMIC DNA]</scope>
    <source>
        <strain evidence="12">WWJ-16</strain>
    </source>
</reference>
<dbReference type="GO" id="GO:0046983">
    <property type="term" value="F:protein dimerization activity"/>
    <property type="evidence" value="ECO:0007669"/>
    <property type="project" value="InterPro"/>
</dbReference>
<dbReference type="InterPro" id="IPR005467">
    <property type="entry name" value="His_kinase_dom"/>
</dbReference>
<dbReference type="InterPro" id="IPR011712">
    <property type="entry name" value="Sig_transdc_His_kin_sub3_dim/P"/>
</dbReference>
<dbReference type="Pfam" id="PF07730">
    <property type="entry name" value="HisKA_3"/>
    <property type="match status" value="1"/>
</dbReference>
<keyword evidence="7" id="KW-0067">ATP-binding</keyword>
<dbReference type="SUPFAM" id="SSF55874">
    <property type="entry name" value="ATPase domain of HSP90 chaperone/DNA topoisomerase II/histidine kinase"/>
    <property type="match status" value="1"/>
</dbReference>
<keyword evidence="9" id="KW-0812">Transmembrane</keyword>
<feature type="domain" description="Histidine kinase" evidence="10">
    <location>
        <begin position="75"/>
        <end position="265"/>
    </location>
</feature>
<dbReference type="InterPro" id="IPR036890">
    <property type="entry name" value="HATPase_C_sf"/>
</dbReference>
<evidence type="ECO:0000256" key="6">
    <source>
        <dbReference type="ARBA" id="ARBA00022777"/>
    </source>
</evidence>
<name>A0A4Q1K6X5_9FLAO</name>
<evidence type="ECO:0000256" key="9">
    <source>
        <dbReference type="SAM" id="Phobius"/>
    </source>
</evidence>
<evidence type="ECO:0000256" key="7">
    <source>
        <dbReference type="ARBA" id="ARBA00022840"/>
    </source>
</evidence>
<dbReference type="PANTHER" id="PTHR24421">
    <property type="entry name" value="NITRATE/NITRITE SENSOR PROTEIN NARX-RELATED"/>
    <property type="match status" value="1"/>
</dbReference>
<accession>A0A4Q1K6X5</accession>
<gene>
    <name evidence="11" type="ORF">EQG61_10030</name>
</gene>
<evidence type="ECO:0000313" key="11">
    <source>
        <dbReference type="EMBL" id="RXR21814.1"/>
    </source>
</evidence>
<dbReference type="EC" id="2.7.13.3" evidence="2"/>
<feature type="transmembrane region" description="Helical" evidence="9">
    <location>
        <begin position="12"/>
        <end position="34"/>
    </location>
</feature>
<evidence type="ECO:0000256" key="4">
    <source>
        <dbReference type="ARBA" id="ARBA00022679"/>
    </source>
</evidence>
<dbReference type="Gene3D" id="3.30.565.10">
    <property type="entry name" value="Histidine kinase-like ATPase, C-terminal domain"/>
    <property type="match status" value="1"/>
</dbReference>
<keyword evidence="9" id="KW-1133">Transmembrane helix</keyword>